<keyword evidence="5" id="KW-0808">Transferase</keyword>
<dbReference type="InterPro" id="IPR001214">
    <property type="entry name" value="SET_dom"/>
</dbReference>
<organism evidence="10 11">
    <name type="scientific">Protopolystoma xenopodis</name>
    <dbReference type="NCBI Taxonomy" id="117903"/>
    <lineage>
        <taxon>Eukaryota</taxon>
        <taxon>Metazoa</taxon>
        <taxon>Spiralia</taxon>
        <taxon>Lophotrochozoa</taxon>
        <taxon>Platyhelminthes</taxon>
        <taxon>Monogenea</taxon>
        <taxon>Polyopisthocotylea</taxon>
        <taxon>Polystomatidea</taxon>
        <taxon>Polystomatidae</taxon>
        <taxon>Protopolystoma</taxon>
    </lineage>
</organism>
<dbReference type="EMBL" id="CAAALY010245928">
    <property type="protein sequence ID" value="VEL33525.1"/>
    <property type="molecule type" value="Genomic_DNA"/>
</dbReference>
<evidence type="ECO:0000256" key="4">
    <source>
        <dbReference type="ARBA" id="ARBA00022603"/>
    </source>
</evidence>
<gene>
    <name evidence="10" type="ORF">PXEA_LOCUS26965</name>
</gene>
<evidence type="ECO:0000256" key="3">
    <source>
        <dbReference type="ARBA" id="ARBA00022454"/>
    </source>
</evidence>
<dbReference type="PROSITE" id="PS50280">
    <property type="entry name" value="SET"/>
    <property type="match status" value="1"/>
</dbReference>
<dbReference type="GO" id="GO:0005694">
    <property type="term" value="C:chromosome"/>
    <property type="evidence" value="ECO:0007669"/>
    <property type="project" value="UniProtKB-SubCell"/>
</dbReference>
<keyword evidence="7" id="KW-0539">Nucleus</keyword>
<dbReference type="GO" id="GO:0008168">
    <property type="term" value="F:methyltransferase activity"/>
    <property type="evidence" value="ECO:0007669"/>
    <property type="project" value="UniProtKB-KW"/>
</dbReference>
<keyword evidence="6" id="KW-0949">S-adenosyl-L-methionine</keyword>
<dbReference type="GO" id="GO:0032259">
    <property type="term" value="P:methylation"/>
    <property type="evidence" value="ECO:0007669"/>
    <property type="project" value="UniProtKB-KW"/>
</dbReference>
<keyword evidence="3" id="KW-0158">Chromosome</keyword>
<feature type="region of interest" description="Disordered" evidence="8">
    <location>
        <begin position="1"/>
        <end position="25"/>
    </location>
</feature>
<accession>A0A448XCH0</accession>
<evidence type="ECO:0000259" key="9">
    <source>
        <dbReference type="PROSITE" id="PS50280"/>
    </source>
</evidence>
<evidence type="ECO:0000313" key="11">
    <source>
        <dbReference type="Proteomes" id="UP000784294"/>
    </source>
</evidence>
<keyword evidence="4" id="KW-0489">Methyltransferase</keyword>
<evidence type="ECO:0000256" key="5">
    <source>
        <dbReference type="ARBA" id="ARBA00022679"/>
    </source>
</evidence>
<proteinExistence type="predicted"/>
<feature type="domain" description="SET" evidence="9">
    <location>
        <begin position="140"/>
        <end position="211"/>
    </location>
</feature>
<dbReference type="Proteomes" id="UP000784294">
    <property type="component" value="Unassembled WGS sequence"/>
</dbReference>
<comment type="subcellular location">
    <subcellularLocation>
        <location evidence="2">Chromosome</location>
    </subcellularLocation>
    <subcellularLocation>
        <location evidence="1">Nucleus</location>
    </subcellularLocation>
</comment>
<evidence type="ECO:0000256" key="8">
    <source>
        <dbReference type="SAM" id="MobiDB-lite"/>
    </source>
</evidence>
<dbReference type="Gene3D" id="2.170.270.10">
    <property type="entry name" value="SET domain"/>
    <property type="match status" value="1"/>
</dbReference>
<dbReference type="GO" id="GO:0005634">
    <property type="term" value="C:nucleus"/>
    <property type="evidence" value="ECO:0007669"/>
    <property type="project" value="UniProtKB-SubCell"/>
</dbReference>
<evidence type="ECO:0000256" key="2">
    <source>
        <dbReference type="ARBA" id="ARBA00004286"/>
    </source>
</evidence>
<evidence type="ECO:0000256" key="1">
    <source>
        <dbReference type="ARBA" id="ARBA00004123"/>
    </source>
</evidence>
<evidence type="ECO:0000313" key="10">
    <source>
        <dbReference type="EMBL" id="VEL33525.1"/>
    </source>
</evidence>
<dbReference type="AlphaFoldDB" id="A0A448XCH0"/>
<reference evidence="10" key="1">
    <citation type="submission" date="2018-11" db="EMBL/GenBank/DDBJ databases">
        <authorList>
            <consortium name="Pathogen Informatics"/>
        </authorList>
    </citation>
    <scope>NUCLEOTIDE SEQUENCE</scope>
</reference>
<keyword evidence="11" id="KW-1185">Reference proteome</keyword>
<evidence type="ECO:0000256" key="7">
    <source>
        <dbReference type="ARBA" id="ARBA00023242"/>
    </source>
</evidence>
<evidence type="ECO:0000256" key="6">
    <source>
        <dbReference type="ARBA" id="ARBA00022691"/>
    </source>
</evidence>
<dbReference type="Pfam" id="PF00856">
    <property type="entry name" value="SET"/>
    <property type="match status" value="1"/>
</dbReference>
<dbReference type="InterPro" id="IPR046341">
    <property type="entry name" value="SET_dom_sf"/>
</dbReference>
<dbReference type="OrthoDB" id="422362at2759"/>
<protein>
    <recommendedName>
        <fullName evidence="9">SET domain-containing protein</fullName>
    </recommendedName>
</protein>
<comment type="caution">
    <text evidence="10">The sequence shown here is derived from an EMBL/GenBank/DDBJ whole genome shotgun (WGS) entry which is preliminary data.</text>
</comment>
<dbReference type="SUPFAM" id="SSF82199">
    <property type="entry name" value="SET domain"/>
    <property type="match status" value="1"/>
</dbReference>
<dbReference type="PANTHER" id="PTHR22884">
    <property type="entry name" value="SET DOMAIN PROTEINS"/>
    <property type="match status" value="1"/>
</dbReference>
<sequence>MVPGSDYVPRRTNKSSAQSHRGRKTVNRGLFRTIQQTKVEGNPPAISDEANLRIPSTRLLKRNKSFYNILRRPCKEAAAPRGAAAQKRERKREAHSFYRGPLPPISFDSLPIRFPNQHCPLVPVPGYHRLNTLPSHSRLLSLIFSTSPHTGQFTNLLVSEASGLFCRLALDLVVDAGVRGGLARFINHSCEPNLEAQTWFVSGQIRVGKRP</sequence>
<name>A0A448XCH0_9PLAT</name>
<dbReference type="InterPro" id="IPR050777">
    <property type="entry name" value="SET2_Histone-Lys_MeTrsfase"/>
</dbReference>